<name>A0A6N8J1W1_9BURK</name>
<proteinExistence type="predicted"/>
<evidence type="ECO:0000313" key="1">
    <source>
        <dbReference type="EMBL" id="MVQ32166.1"/>
    </source>
</evidence>
<reference evidence="1 2" key="1">
    <citation type="submission" date="2019-12" db="EMBL/GenBank/DDBJ databases">
        <authorList>
            <person name="Huq M.A."/>
        </authorList>
    </citation>
    <scope>NUCLEOTIDE SEQUENCE [LARGE SCALE GENOMIC DNA]</scope>
    <source>
        <strain evidence="1 2">MAH-25</strain>
    </source>
</reference>
<dbReference type="EMBL" id="WSEL01000009">
    <property type="protein sequence ID" value="MVQ32166.1"/>
    <property type="molecule type" value="Genomic_DNA"/>
</dbReference>
<accession>A0A6N8J1W1</accession>
<comment type="caution">
    <text evidence="1">The sequence shown here is derived from an EMBL/GenBank/DDBJ whole genome shotgun (WGS) entry which is preliminary data.</text>
</comment>
<dbReference type="AlphaFoldDB" id="A0A6N8J1W1"/>
<dbReference type="RefSeq" id="WP_157400149.1">
    <property type="nucleotide sequence ID" value="NZ_WSEL01000009.1"/>
</dbReference>
<evidence type="ECO:0000313" key="2">
    <source>
        <dbReference type="Proteomes" id="UP000469385"/>
    </source>
</evidence>
<gene>
    <name evidence="1" type="ORF">GON04_22115</name>
</gene>
<dbReference type="Proteomes" id="UP000469385">
    <property type="component" value="Unassembled WGS sequence"/>
</dbReference>
<sequence length="101" mass="11274">MNDFERSMRAWYRADTAAREAEEKVVSAYMAYVAGSAPLPFLTWETEATVLRAEASRLIEFVYSAAKQVRKPGIEDFSKTMPSSVGGDVPLFSTVRSRSKT</sequence>
<organism evidence="1 2">
    <name type="scientific">Ramlibacter pinisoli</name>
    <dbReference type="NCBI Taxonomy" id="2682844"/>
    <lineage>
        <taxon>Bacteria</taxon>
        <taxon>Pseudomonadati</taxon>
        <taxon>Pseudomonadota</taxon>
        <taxon>Betaproteobacteria</taxon>
        <taxon>Burkholderiales</taxon>
        <taxon>Comamonadaceae</taxon>
        <taxon>Ramlibacter</taxon>
    </lineage>
</organism>
<keyword evidence="2" id="KW-1185">Reference proteome</keyword>
<protein>
    <submittedName>
        <fullName evidence="1">Uncharacterized protein</fullName>
    </submittedName>
</protein>